<dbReference type="EMBL" id="CAJOAY010034438">
    <property type="protein sequence ID" value="CAF4445048.1"/>
    <property type="molecule type" value="Genomic_DNA"/>
</dbReference>
<accession>A0A820S2A3</accession>
<organism evidence="1 2">
    <name type="scientific">Adineta steineri</name>
    <dbReference type="NCBI Taxonomy" id="433720"/>
    <lineage>
        <taxon>Eukaryota</taxon>
        <taxon>Metazoa</taxon>
        <taxon>Spiralia</taxon>
        <taxon>Gnathifera</taxon>
        <taxon>Rotifera</taxon>
        <taxon>Eurotatoria</taxon>
        <taxon>Bdelloidea</taxon>
        <taxon>Adinetida</taxon>
        <taxon>Adinetidae</taxon>
        <taxon>Adineta</taxon>
    </lineage>
</organism>
<proteinExistence type="predicted"/>
<feature type="non-terminal residue" evidence="1">
    <location>
        <position position="1"/>
    </location>
</feature>
<name>A0A820S2A3_9BILA</name>
<gene>
    <name evidence="1" type="ORF">OKA104_LOCUS53843</name>
</gene>
<reference evidence="1" key="1">
    <citation type="submission" date="2021-02" db="EMBL/GenBank/DDBJ databases">
        <authorList>
            <person name="Nowell W R."/>
        </authorList>
    </citation>
    <scope>NUCLEOTIDE SEQUENCE</scope>
</reference>
<dbReference type="AlphaFoldDB" id="A0A820S2A3"/>
<dbReference type="Proteomes" id="UP000663881">
    <property type="component" value="Unassembled WGS sequence"/>
</dbReference>
<sequence>DPQEEEEEGWENEDDMLQREVLNIPASTNSLYNDLKYYLTHGSSPSHLDARKRRALRLKCSQCQMIDGVLFR</sequence>
<evidence type="ECO:0000313" key="1">
    <source>
        <dbReference type="EMBL" id="CAF4445048.1"/>
    </source>
</evidence>
<protein>
    <submittedName>
        <fullName evidence="1">Uncharacterized protein</fullName>
    </submittedName>
</protein>
<evidence type="ECO:0000313" key="2">
    <source>
        <dbReference type="Proteomes" id="UP000663881"/>
    </source>
</evidence>
<comment type="caution">
    <text evidence="1">The sequence shown here is derived from an EMBL/GenBank/DDBJ whole genome shotgun (WGS) entry which is preliminary data.</text>
</comment>